<dbReference type="Proteomes" id="UP001374599">
    <property type="component" value="Unassembled WGS sequence"/>
</dbReference>
<proteinExistence type="predicted"/>
<evidence type="ECO:0000313" key="1">
    <source>
        <dbReference type="EMBL" id="GMQ62722.1"/>
    </source>
</evidence>
<comment type="caution">
    <text evidence="1">The sequence shown here is derived from an EMBL/GenBank/DDBJ whole genome shotgun (WGS) entry which is preliminary data.</text>
</comment>
<gene>
    <name evidence="1" type="ORF">AN2V17_19540</name>
</gene>
<keyword evidence="2" id="KW-1185">Reference proteome</keyword>
<evidence type="ECO:0000313" key="2">
    <source>
        <dbReference type="Proteomes" id="UP001374599"/>
    </source>
</evidence>
<accession>A0ACB5UJB1</accession>
<protein>
    <submittedName>
        <fullName evidence="1">Ger(X)C family spore germination protein</fullName>
    </submittedName>
</protein>
<sequence length="391" mass="44447">MRNKVILILCIILQISLLSGCWSKKELDEISILSGIGIDNTDNDQILLSMQVILHREMKIDSQSGKRGKEKPTQIVEVIGNSLIDANRNYLLQTGRKGYWSHISVIVIGEELAKKGITPILDILERDNEIRQRTLILVAKGEAKDILMAETIDLEVVQAYNIKDMIDSSHNQGKSAKVDLHKYFLMRSKDFNSCFVPGIHTIKTTENISSLELTDTGIFKENKLVGWFNQNETRGLLWILDEIYNCITKVNYPGEKSDFVIIETLRSRTKVKPVIINNTLKKIVLNVSAQGKIARSNEHVDLRKTKIINEIEEATESVIAHKMEDSIKKGKEFNTDIFGFGEAIYKKAPKLWEEMRDNWDDIFLSIPVEINVDMEIKRTGLISNSSKSKGM</sequence>
<reference evidence="1" key="1">
    <citation type="submission" date="2023-09" db="EMBL/GenBank/DDBJ databases">
        <title>Vallitalea sediminicola and Vallitalea maricola sp. nov., anaerobic bacteria isolated from marine sediment.</title>
        <authorList>
            <person name="Hirano S."/>
            <person name="Maeda A."/>
            <person name="Terahara T."/>
            <person name="Mori K."/>
            <person name="Hamada M."/>
            <person name="Matsumoto R."/>
            <person name="Kobayashi T."/>
        </authorList>
    </citation>
    <scope>NUCLEOTIDE SEQUENCE</scope>
    <source>
        <strain evidence="1">AN17-2</strain>
    </source>
</reference>
<organism evidence="1 2">
    <name type="scientific">Vallitalea maricola</name>
    <dbReference type="NCBI Taxonomy" id="3074433"/>
    <lineage>
        <taxon>Bacteria</taxon>
        <taxon>Bacillati</taxon>
        <taxon>Bacillota</taxon>
        <taxon>Clostridia</taxon>
        <taxon>Lachnospirales</taxon>
        <taxon>Vallitaleaceae</taxon>
        <taxon>Vallitalea</taxon>
    </lineage>
</organism>
<name>A0ACB5UJB1_9FIRM</name>
<dbReference type="EMBL" id="BTPU01000028">
    <property type="protein sequence ID" value="GMQ62722.1"/>
    <property type="molecule type" value="Genomic_DNA"/>
</dbReference>